<evidence type="ECO:0000313" key="2">
    <source>
        <dbReference type="Proteomes" id="UP001629249"/>
    </source>
</evidence>
<keyword evidence="2" id="KW-1185">Reference proteome</keyword>
<dbReference type="Pfam" id="PF24751">
    <property type="entry name" value="DUF7696"/>
    <property type="match status" value="1"/>
</dbReference>
<comment type="caution">
    <text evidence="1">The sequence shown here is derived from an EMBL/GenBank/DDBJ whole genome shotgun (WGS) entry which is preliminary data.</text>
</comment>
<gene>
    <name evidence="1" type="ORF">PQR66_27635</name>
</gene>
<dbReference type="Proteomes" id="UP001629249">
    <property type="component" value="Unassembled WGS sequence"/>
</dbReference>
<organism evidence="1 2">
    <name type="scientific">Paraburkholderia agricolaris</name>
    <dbReference type="NCBI Taxonomy" id="2152888"/>
    <lineage>
        <taxon>Bacteria</taxon>
        <taxon>Pseudomonadati</taxon>
        <taxon>Pseudomonadota</taxon>
        <taxon>Betaproteobacteria</taxon>
        <taxon>Burkholderiales</taxon>
        <taxon>Burkholderiaceae</taxon>
        <taxon>Paraburkholderia</taxon>
    </lineage>
</organism>
<reference evidence="1 2" key="1">
    <citation type="journal article" date="2024" name="Chem. Sci.">
        <title>Discovery of megapolipeptins by genome mining of a Burkholderiales bacteria collection.</title>
        <authorList>
            <person name="Paulo B.S."/>
            <person name="Recchia M.J.J."/>
            <person name="Lee S."/>
            <person name="Fergusson C.H."/>
            <person name="Romanowski S.B."/>
            <person name="Hernandez A."/>
            <person name="Krull N."/>
            <person name="Liu D.Y."/>
            <person name="Cavanagh H."/>
            <person name="Bos A."/>
            <person name="Gray C.A."/>
            <person name="Murphy B.T."/>
            <person name="Linington R.G."/>
            <person name="Eustaquio A.S."/>
        </authorList>
    </citation>
    <scope>NUCLEOTIDE SEQUENCE [LARGE SCALE GENOMIC DNA]</scope>
    <source>
        <strain evidence="1 2">RL16-012-BIC-B</strain>
    </source>
</reference>
<proteinExistence type="predicted"/>
<dbReference type="InterPro" id="IPR056113">
    <property type="entry name" value="DUF7696"/>
</dbReference>
<protein>
    <submittedName>
        <fullName evidence="1">Uncharacterized protein</fullName>
    </submittedName>
</protein>
<name>A0ABW8ZUK1_9BURK</name>
<dbReference type="EMBL" id="JAQQFN010000023">
    <property type="protein sequence ID" value="MFL9886842.1"/>
    <property type="molecule type" value="Genomic_DNA"/>
</dbReference>
<evidence type="ECO:0000313" key="1">
    <source>
        <dbReference type="EMBL" id="MFL9886842.1"/>
    </source>
</evidence>
<sequence length="88" mass="9814">MLPDRLNARIAETISNTIDEERASADTASPTWQQRCEVARIASYSDPERRVFLSHIAEVRGEAAATDLEHSARALRTSAIFFLARKPS</sequence>
<accession>A0ABW8ZUK1</accession>